<keyword evidence="1" id="KW-1133">Transmembrane helix</keyword>
<evidence type="ECO:0000313" key="3">
    <source>
        <dbReference type="Proteomes" id="UP000241769"/>
    </source>
</evidence>
<dbReference type="EMBL" id="MDYQ01000117">
    <property type="protein sequence ID" value="PRP81796.1"/>
    <property type="molecule type" value="Genomic_DNA"/>
</dbReference>
<feature type="transmembrane region" description="Helical" evidence="1">
    <location>
        <begin position="127"/>
        <end position="149"/>
    </location>
</feature>
<feature type="transmembrane region" description="Helical" evidence="1">
    <location>
        <begin position="252"/>
        <end position="274"/>
    </location>
</feature>
<proteinExistence type="predicted"/>
<accession>A0A2P6NCW1</accession>
<evidence type="ECO:0000313" key="2">
    <source>
        <dbReference type="EMBL" id="PRP81796.1"/>
    </source>
</evidence>
<keyword evidence="3" id="KW-1185">Reference proteome</keyword>
<gene>
    <name evidence="2" type="ORF">PROFUN_10785</name>
</gene>
<feature type="transmembrane region" description="Helical" evidence="1">
    <location>
        <begin position="280"/>
        <end position="299"/>
    </location>
</feature>
<comment type="caution">
    <text evidence="2">The sequence shown here is derived from an EMBL/GenBank/DDBJ whole genome shotgun (WGS) entry which is preliminary data.</text>
</comment>
<dbReference type="AlphaFoldDB" id="A0A2P6NCW1"/>
<feature type="transmembrane region" description="Helical" evidence="1">
    <location>
        <begin position="42"/>
        <end position="61"/>
    </location>
</feature>
<feature type="transmembrane region" description="Helical" evidence="1">
    <location>
        <begin position="170"/>
        <end position="200"/>
    </location>
</feature>
<evidence type="ECO:0000256" key="1">
    <source>
        <dbReference type="SAM" id="Phobius"/>
    </source>
</evidence>
<feature type="transmembrane region" description="Helical" evidence="1">
    <location>
        <begin position="9"/>
        <end position="30"/>
    </location>
</feature>
<dbReference type="InParanoid" id="A0A2P6NCW1"/>
<dbReference type="Proteomes" id="UP000241769">
    <property type="component" value="Unassembled WGS sequence"/>
</dbReference>
<reference evidence="2 3" key="1">
    <citation type="journal article" date="2018" name="Genome Biol. Evol.">
        <title>Multiple Roots of Fruiting Body Formation in Amoebozoa.</title>
        <authorList>
            <person name="Hillmann F."/>
            <person name="Forbes G."/>
            <person name="Novohradska S."/>
            <person name="Ferling I."/>
            <person name="Riege K."/>
            <person name="Groth M."/>
            <person name="Westermann M."/>
            <person name="Marz M."/>
            <person name="Spaller T."/>
            <person name="Winckler T."/>
            <person name="Schaap P."/>
            <person name="Glockner G."/>
        </authorList>
    </citation>
    <scope>NUCLEOTIDE SEQUENCE [LARGE SCALE GENOMIC DNA]</scope>
    <source>
        <strain evidence="2 3">Jena</strain>
    </source>
</reference>
<protein>
    <submittedName>
        <fullName evidence="2">Uncharacterized protein</fullName>
    </submittedName>
</protein>
<keyword evidence="1" id="KW-0472">Membrane</keyword>
<name>A0A2P6NCW1_9EUKA</name>
<feature type="transmembrane region" description="Helical" evidence="1">
    <location>
        <begin position="81"/>
        <end position="107"/>
    </location>
</feature>
<keyword evidence="1" id="KW-0812">Transmembrane</keyword>
<feature type="transmembrane region" description="Helical" evidence="1">
    <location>
        <begin position="220"/>
        <end position="240"/>
    </location>
</feature>
<organism evidence="2 3">
    <name type="scientific">Planoprotostelium fungivorum</name>
    <dbReference type="NCBI Taxonomy" id="1890364"/>
    <lineage>
        <taxon>Eukaryota</taxon>
        <taxon>Amoebozoa</taxon>
        <taxon>Evosea</taxon>
        <taxon>Variosea</taxon>
        <taxon>Cavosteliida</taxon>
        <taxon>Cavosteliaceae</taxon>
        <taxon>Planoprotostelium</taxon>
    </lineage>
</organism>
<sequence>MVDGPEWNFFVKIALSVFLLSHLGGCFMLLHCLRFGRGYTGVMVGILSVIHIVSTLSGVILECLRISGYKNQVGVQRSGFLSAFTTILLEARLVWLLCMAVTSLWMIRSAMKSLSKLDIEEPPVRRLSWKVWTVFACATITLPCVSVFFEVTLRLDSTKPRLNQVVKMMVFSVLGLTTTVAYGLMLILIIPSFVWTYQLYRMRNRQHSVYHSLNVTAPHLRSFLFLLSSIIGFSPELLMFIKPVRCNPDAALAILAFAYLVGLLDCIIYCITTVERVWLMLPHFILSPFMIPHTAFQFVKKRRDKRISLCSPLLSSKRLTEGIIPE</sequence>